<evidence type="ECO:0000256" key="1">
    <source>
        <dbReference type="SAM" id="MobiDB-lite"/>
    </source>
</evidence>
<evidence type="ECO:0000313" key="2">
    <source>
        <dbReference type="EMBL" id="ODR06421.1"/>
    </source>
</evidence>
<dbReference type="RefSeq" id="WP_069400429.1">
    <property type="nucleotide sequence ID" value="NZ_MIHC01000017.1"/>
</dbReference>
<proteinExistence type="predicted"/>
<accession>A0A1E3SWD5</accession>
<dbReference type="EMBL" id="MIHC01000017">
    <property type="protein sequence ID" value="ODR06421.1"/>
    <property type="molecule type" value="Genomic_DNA"/>
</dbReference>
<evidence type="ECO:0000313" key="3">
    <source>
        <dbReference type="Proteomes" id="UP000094224"/>
    </source>
</evidence>
<dbReference type="Proteomes" id="UP000094224">
    <property type="component" value="Unassembled WGS sequence"/>
</dbReference>
<name>A0A1E3SWD5_9MYCO</name>
<reference evidence="3" key="1">
    <citation type="submission" date="2016-09" db="EMBL/GenBank/DDBJ databases">
        <authorList>
            <person name="Greninger A.L."/>
            <person name="Jerome K.R."/>
            <person name="Mcnair B."/>
            <person name="Wallis C."/>
            <person name="Fang F."/>
        </authorList>
    </citation>
    <scope>NUCLEOTIDE SEQUENCE [LARGE SCALE GENOMIC DNA]</scope>
    <source>
        <strain evidence="3">BC1_M4</strain>
    </source>
</reference>
<sequence>MSRRRDIEQAAHAERASAIRQCRRCDPCGWKLAADRTPIEPAVRCDHGAPATPPPVRDITEPIHQPDDTEE</sequence>
<feature type="compositionally biased region" description="Basic and acidic residues" evidence="1">
    <location>
        <begin position="58"/>
        <end position="71"/>
    </location>
</feature>
<organism evidence="2 3">
    <name type="scientific">Mycobacterium sherrisii</name>
    <dbReference type="NCBI Taxonomy" id="243061"/>
    <lineage>
        <taxon>Bacteria</taxon>
        <taxon>Bacillati</taxon>
        <taxon>Actinomycetota</taxon>
        <taxon>Actinomycetes</taxon>
        <taxon>Mycobacteriales</taxon>
        <taxon>Mycobacteriaceae</taxon>
        <taxon>Mycobacterium</taxon>
        <taxon>Mycobacterium simiae complex</taxon>
    </lineage>
</organism>
<feature type="region of interest" description="Disordered" evidence="1">
    <location>
        <begin position="44"/>
        <end position="71"/>
    </location>
</feature>
<gene>
    <name evidence="2" type="ORF">BHQ21_11570</name>
</gene>
<dbReference type="AlphaFoldDB" id="A0A1E3SWD5"/>
<keyword evidence="3" id="KW-1185">Reference proteome</keyword>
<comment type="caution">
    <text evidence="2">The sequence shown here is derived from an EMBL/GenBank/DDBJ whole genome shotgun (WGS) entry which is preliminary data.</text>
</comment>
<protein>
    <submittedName>
        <fullName evidence="2">Uncharacterized protein</fullName>
    </submittedName>
</protein>